<evidence type="ECO:0000256" key="1">
    <source>
        <dbReference type="ARBA" id="ARBA00004651"/>
    </source>
</evidence>
<feature type="transmembrane region" description="Helical" evidence="8">
    <location>
        <begin position="40"/>
        <end position="58"/>
    </location>
</feature>
<evidence type="ECO:0000256" key="4">
    <source>
        <dbReference type="ARBA" id="ARBA00022475"/>
    </source>
</evidence>
<feature type="transmembrane region" description="Helical" evidence="8">
    <location>
        <begin position="200"/>
        <end position="218"/>
    </location>
</feature>
<dbReference type="OrthoDB" id="9795324at2"/>
<feature type="transmembrane region" description="Helical" evidence="8">
    <location>
        <begin position="70"/>
        <end position="90"/>
    </location>
</feature>
<evidence type="ECO:0000256" key="8">
    <source>
        <dbReference type="RuleBase" id="RU363041"/>
    </source>
</evidence>
<name>A0A545TTP1_9PROT</name>
<evidence type="ECO:0000256" key="3">
    <source>
        <dbReference type="ARBA" id="ARBA00022448"/>
    </source>
</evidence>
<comment type="similarity">
    <text evidence="2 8">Belongs to the 4-toluene sulfonate uptake permease (TSUP) (TC 2.A.102) family.</text>
</comment>
<keyword evidence="10" id="KW-1185">Reference proteome</keyword>
<dbReference type="PANTHER" id="PTHR30269">
    <property type="entry name" value="TRANSMEMBRANE PROTEIN YFCA"/>
    <property type="match status" value="1"/>
</dbReference>
<dbReference type="RefSeq" id="WP_142896292.1">
    <property type="nucleotide sequence ID" value="NZ_ML660054.1"/>
</dbReference>
<keyword evidence="7 8" id="KW-0472">Membrane</keyword>
<feature type="transmembrane region" description="Helical" evidence="8">
    <location>
        <begin position="224"/>
        <end position="242"/>
    </location>
</feature>
<protein>
    <recommendedName>
        <fullName evidence="8">Probable membrane transporter protein</fullName>
    </recommendedName>
</protein>
<dbReference type="Pfam" id="PF01925">
    <property type="entry name" value="TauE"/>
    <property type="match status" value="1"/>
</dbReference>
<dbReference type="InterPro" id="IPR052017">
    <property type="entry name" value="TSUP"/>
</dbReference>
<evidence type="ECO:0000256" key="6">
    <source>
        <dbReference type="ARBA" id="ARBA00022989"/>
    </source>
</evidence>
<dbReference type="Proteomes" id="UP000315252">
    <property type="component" value="Unassembled WGS sequence"/>
</dbReference>
<proteinExistence type="inferred from homology"/>
<keyword evidence="4 8" id="KW-1003">Cell membrane</keyword>
<reference evidence="9 10" key="1">
    <citation type="submission" date="2019-06" db="EMBL/GenBank/DDBJ databases">
        <title>Whole genome sequence for Rhodospirillaceae sp. R148.</title>
        <authorList>
            <person name="Wang G."/>
        </authorList>
    </citation>
    <scope>NUCLEOTIDE SEQUENCE [LARGE SCALE GENOMIC DNA]</scope>
    <source>
        <strain evidence="9 10">R148</strain>
    </source>
</reference>
<feature type="transmembrane region" description="Helical" evidence="8">
    <location>
        <begin position="128"/>
        <end position="145"/>
    </location>
</feature>
<dbReference type="InterPro" id="IPR002781">
    <property type="entry name" value="TM_pro_TauE-like"/>
</dbReference>
<evidence type="ECO:0000256" key="7">
    <source>
        <dbReference type="ARBA" id="ARBA00023136"/>
    </source>
</evidence>
<dbReference type="AlphaFoldDB" id="A0A545TTP1"/>
<feature type="transmembrane region" description="Helical" evidence="8">
    <location>
        <begin position="165"/>
        <end position="188"/>
    </location>
</feature>
<sequence>MSVEFYLVAAFAVLMTGVSKSGFAGGLGVLAVPLMSLFQTPQAAVTVMMPILLVMDCANIWNYRHSWSWIYVKSLMPGALCGIVVGAFTFQWMDPALLKLAIGGMALLFVLQFTCAQTIGRQARDSSRVVVFSLGALSGFASFIAHAGGPPVKGYLLSRGMEKSLFVGTNSVFFFTLNLIKTVSYMALAQYSQETLTASLLLTPFLVLGVLLGFRLHHLISQMLFTRIAYLFLALAGTKLLWDGALLL</sequence>
<evidence type="ECO:0000313" key="10">
    <source>
        <dbReference type="Proteomes" id="UP000315252"/>
    </source>
</evidence>
<gene>
    <name evidence="9" type="ORF">FKG95_10420</name>
</gene>
<organism evidence="9 10">
    <name type="scientific">Denitrobaculum tricleocarpae</name>
    <dbReference type="NCBI Taxonomy" id="2591009"/>
    <lineage>
        <taxon>Bacteria</taxon>
        <taxon>Pseudomonadati</taxon>
        <taxon>Pseudomonadota</taxon>
        <taxon>Alphaproteobacteria</taxon>
        <taxon>Rhodospirillales</taxon>
        <taxon>Rhodospirillaceae</taxon>
        <taxon>Denitrobaculum</taxon>
    </lineage>
</organism>
<keyword evidence="3" id="KW-0813">Transport</keyword>
<evidence type="ECO:0000256" key="2">
    <source>
        <dbReference type="ARBA" id="ARBA00009142"/>
    </source>
</evidence>
<keyword evidence="6 8" id="KW-1133">Transmembrane helix</keyword>
<keyword evidence="5 8" id="KW-0812">Transmembrane</keyword>
<dbReference type="GO" id="GO:0005886">
    <property type="term" value="C:plasma membrane"/>
    <property type="evidence" value="ECO:0007669"/>
    <property type="project" value="UniProtKB-SubCell"/>
</dbReference>
<comment type="caution">
    <text evidence="9">The sequence shown here is derived from an EMBL/GenBank/DDBJ whole genome shotgun (WGS) entry which is preliminary data.</text>
</comment>
<accession>A0A545TTP1</accession>
<evidence type="ECO:0000313" key="9">
    <source>
        <dbReference type="EMBL" id="TQV80578.1"/>
    </source>
</evidence>
<dbReference type="EMBL" id="VHSH01000003">
    <property type="protein sequence ID" value="TQV80578.1"/>
    <property type="molecule type" value="Genomic_DNA"/>
</dbReference>
<feature type="transmembrane region" description="Helical" evidence="8">
    <location>
        <begin position="96"/>
        <end position="116"/>
    </location>
</feature>
<evidence type="ECO:0000256" key="5">
    <source>
        <dbReference type="ARBA" id="ARBA00022692"/>
    </source>
</evidence>
<dbReference type="PANTHER" id="PTHR30269:SF37">
    <property type="entry name" value="MEMBRANE TRANSPORTER PROTEIN"/>
    <property type="match status" value="1"/>
</dbReference>
<comment type="subcellular location">
    <subcellularLocation>
        <location evidence="1 8">Cell membrane</location>
        <topology evidence="1 8">Multi-pass membrane protein</topology>
    </subcellularLocation>
</comment>